<keyword evidence="6" id="KW-1185">Reference proteome</keyword>
<dbReference type="EMBL" id="FMAR01000018">
    <property type="protein sequence ID" value="SCC61258.1"/>
    <property type="molecule type" value="Genomic_DNA"/>
</dbReference>
<evidence type="ECO:0000256" key="1">
    <source>
        <dbReference type="ARBA" id="ARBA00023015"/>
    </source>
</evidence>
<sequence length="300" mass="34110">MEQFEQKKDDGSAKKHPKETIIIFTEKQIGIHKEVLNKPFRAGEGGFFIVTQGFIRFQCNLETITCSVGRLYFILQQSVYVIEEISEDFAYTGIVVNMDFLLQNGIHATGSEMFLIAVSGMAPPYSINKSEMHVLRDLLLTIERKLQPNQSPYFKKEVLQHMVLAVMFEATSLFRKYNDITAIKLNRKEDLTGRFLNLLQKNVKSERGLQFYATTLSVTTGHLTKVIKQVIGKNASELIDAAVITEAKMLLGNPQLGVTQVAEELQFSDQSFFGKYFKKHTGMSPTAYKKWVRNGDNNLF</sequence>
<dbReference type="InterPro" id="IPR018060">
    <property type="entry name" value="HTH_AraC"/>
</dbReference>
<dbReference type="GO" id="GO:0003700">
    <property type="term" value="F:DNA-binding transcription factor activity"/>
    <property type="evidence" value="ECO:0007669"/>
    <property type="project" value="InterPro"/>
</dbReference>
<feature type="domain" description="HTH araC/xylS-type" evidence="4">
    <location>
        <begin position="193"/>
        <end position="291"/>
    </location>
</feature>
<reference evidence="5 6" key="1">
    <citation type="submission" date="2016-08" db="EMBL/GenBank/DDBJ databases">
        <authorList>
            <person name="Seilhamer J.J."/>
        </authorList>
    </citation>
    <scope>NUCLEOTIDE SEQUENCE [LARGE SCALE GENOMIC DNA]</scope>
    <source>
        <strain evidence="5 6">A37T2</strain>
    </source>
</reference>
<dbReference type="Pfam" id="PF12833">
    <property type="entry name" value="HTH_18"/>
    <property type="match status" value="1"/>
</dbReference>
<dbReference type="SUPFAM" id="SSF46689">
    <property type="entry name" value="Homeodomain-like"/>
    <property type="match status" value="1"/>
</dbReference>
<keyword evidence="1" id="KW-0805">Transcription regulation</keyword>
<dbReference type="PROSITE" id="PS01124">
    <property type="entry name" value="HTH_ARAC_FAMILY_2"/>
    <property type="match status" value="1"/>
</dbReference>
<dbReference type="Proteomes" id="UP000242818">
    <property type="component" value="Unassembled WGS sequence"/>
</dbReference>
<dbReference type="RefSeq" id="WP_089715211.1">
    <property type="nucleotide sequence ID" value="NZ_FMAR01000018.1"/>
</dbReference>
<dbReference type="InterPro" id="IPR020449">
    <property type="entry name" value="Tscrpt_reg_AraC-type_HTH"/>
</dbReference>
<dbReference type="OrthoDB" id="1007667at2"/>
<evidence type="ECO:0000256" key="3">
    <source>
        <dbReference type="ARBA" id="ARBA00023163"/>
    </source>
</evidence>
<dbReference type="GO" id="GO:0043565">
    <property type="term" value="F:sequence-specific DNA binding"/>
    <property type="evidence" value="ECO:0007669"/>
    <property type="project" value="InterPro"/>
</dbReference>
<gene>
    <name evidence="5" type="ORF">GA0116948_11878</name>
</gene>
<dbReference type="PRINTS" id="PR00032">
    <property type="entry name" value="HTHARAC"/>
</dbReference>
<dbReference type="SMART" id="SM00342">
    <property type="entry name" value="HTH_ARAC"/>
    <property type="match status" value="1"/>
</dbReference>
<dbReference type="InterPro" id="IPR009057">
    <property type="entry name" value="Homeodomain-like_sf"/>
</dbReference>
<dbReference type="Gene3D" id="1.10.10.60">
    <property type="entry name" value="Homeodomain-like"/>
    <property type="match status" value="1"/>
</dbReference>
<evidence type="ECO:0000313" key="5">
    <source>
        <dbReference type="EMBL" id="SCC61258.1"/>
    </source>
</evidence>
<dbReference type="PANTHER" id="PTHR43280:SF32">
    <property type="entry name" value="TRANSCRIPTIONAL REGULATORY PROTEIN"/>
    <property type="match status" value="1"/>
</dbReference>
<name>A0A1C4FZA2_9BACT</name>
<evidence type="ECO:0000256" key="2">
    <source>
        <dbReference type="ARBA" id="ARBA00023125"/>
    </source>
</evidence>
<organism evidence="5 6">
    <name type="scientific">Chitinophaga costaii</name>
    <dbReference type="NCBI Taxonomy" id="1335309"/>
    <lineage>
        <taxon>Bacteria</taxon>
        <taxon>Pseudomonadati</taxon>
        <taxon>Bacteroidota</taxon>
        <taxon>Chitinophagia</taxon>
        <taxon>Chitinophagales</taxon>
        <taxon>Chitinophagaceae</taxon>
        <taxon>Chitinophaga</taxon>
    </lineage>
</organism>
<dbReference type="AlphaFoldDB" id="A0A1C4FZA2"/>
<keyword evidence="2" id="KW-0238">DNA-binding</keyword>
<dbReference type="STRING" id="1335309.GA0116948_11878"/>
<dbReference type="PANTHER" id="PTHR43280">
    <property type="entry name" value="ARAC-FAMILY TRANSCRIPTIONAL REGULATOR"/>
    <property type="match status" value="1"/>
</dbReference>
<protein>
    <submittedName>
        <fullName evidence="5">Transcriptional regulator, AraC family</fullName>
    </submittedName>
</protein>
<keyword evidence="3" id="KW-0804">Transcription</keyword>
<evidence type="ECO:0000259" key="4">
    <source>
        <dbReference type="PROSITE" id="PS01124"/>
    </source>
</evidence>
<accession>A0A1C4FZA2</accession>
<evidence type="ECO:0000313" key="6">
    <source>
        <dbReference type="Proteomes" id="UP000242818"/>
    </source>
</evidence>
<proteinExistence type="predicted"/>